<dbReference type="SUPFAM" id="SSF103473">
    <property type="entry name" value="MFS general substrate transporter"/>
    <property type="match status" value="1"/>
</dbReference>
<feature type="transmembrane region" description="Helical" evidence="7">
    <location>
        <begin position="113"/>
        <end position="133"/>
    </location>
</feature>
<dbReference type="GO" id="GO:0022857">
    <property type="term" value="F:transmembrane transporter activity"/>
    <property type="evidence" value="ECO:0007669"/>
    <property type="project" value="InterPro"/>
</dbReference>
<feature type="transmembrane region" description="Helical" evidence="7">
    <location>
        <begin position="308"/>
        <end position="326"/>
    </location>
</feature>
<keyword evidence="4 7" id="KW-0812">Transmembrane</keyword>
<evidence type="ECO:0000256" key="6">
    <source>
        <dbReference type="ARBA" id="ARBA00023136"/>
    </source>
</evidence>
<evidence type="ECO:0000313" key="10">
    <source>
        <dbReference type="Proteomes" id="UP000295146"/>
    </source>
</evidence>
<evidence type="ECO:0000256" key="2">
    <source>
        <dbReference type="ARBA" id="ARBA00022448"/>
    </source>
</evidence>
<dbReference type="EMBL" id="SODP01000001">
    <property type="protein sequence ID" value="TDW75396.1"/>
    <property type="molecule type" value="Genomic_DNA"/>
</dbReference>
<keyword evidence="3" id="KW-1003">Cell membrane</keyword>
<dbReference type="OrthoDB" id="7375466at2"/>
<evidence type="ECO:0000256" key="3">
    <source>
        <dbReference type="ARBA" id="ARBA00022475"/>
    </source>
</evidence>
<feature type="domain" description="Major facilitator superfamily (MFS) profile" evidence="8">
    <location>
        <begin position="17"/>
        <end position="463"/>
    </location>
</feature>
<dbReference type="Proteomes" id="UP000295146">
    <property type="component" value="Unassembled WGS sequence"/>
</dbReference>
<feature type="transmembrane region" description="Helical" evidence="7">
    <location>
        <begin position="205"/>
        <end position="224"/>
    </location>
</feature>
<feature type="transmembrane region" description="Helical" evidence="7">
    <location>
        <begin position="16"/>
        <end position="39"/>
    </location>
</feature>
<dbReference type="Gene3D" id="1.20.1250.20">
    <property type="entry name" value="MFS general substrate transporter like domains"/>
    <property type="match status" value="1"/>
</dbReference>
<evidence type="ECO:0000256" key="1">
    <source>
        <dbReference type="ARBA" id="ARBA00004651"/>
    </source>
</evidence>
<dbReference type="PROSITE" id="PS50850">
    <property type="entry name" value="MFS"/>
    <property type="match status" value="1"/>
</dbReference>
<keyword evidence="10" id="KW-1185">Reference proteome</keyword>
<evidence type="ECO:0000256" key="5">
    <source>
        <dbReference type="ARBA" id="ARBA00022989"/>
    </source>
</evidence>
<feature type="transmembrane region" description="Helical" evidence="7">
    <location>
        <begin position="338"/>
        <end position="357"/>
    </location>
</feature>
<feature type="transmembrane region" description="Helical" evidence="7">
    <location>
        <begin position="230"/>
        <end position="253"/>
    </location>
</feature>
<keyword evidence="5 7" id="KW-1133">Transmembrane helix</keyword>
<dbReference type="InterPro" id="IPR011701">
    <property type="entry name" value="MFS"/>
</dbReference>
<evidence type="ECO:0000256" key="7">
    <source>
        <dbReference type="SAM" id="Phobius"/>
    </source>
</evidence>
<feature type="transmembrane region" description="Helical" evidence="7">
    <location>
        <begin position="274"/>
        <end position="296"/>
    </location>
</feature>
<keyword evidence="6 7" id="KW-0472">Membrane</keyword>
<dbReference type="RefSeq" id="WP_134097563.1">
    <property type="nucleotide sequence ID" value="NZ_SODP01000001.1"/>
</dbReference>
<evidence type="ECO:0000259" key="8">
    <source>
        <dbReference type="PROSITE" id="PS50850"/>
    </source>
</evidence>
<evidence type="ECO:0000256" key="4">
    <source>
        <dbReference type="ARBA" id="ARBA00022692"/>
    </source>
</evidence>
<evidence type="ECO:0000313" key="9">
    <source>
        <dbReference type="EMBL" id="TDW75396.1"/>
    </source>
</evidence>
<protein>
    <submittedName>
        <fullName evidence="9">EmrB/QacA subfamily drug resistance transporter</fullName>
    </submittedName>
</protein>
<comment type="caution">
    <text evidence="9">The sequence shown here is derived from an EMBL/GenBank/DDBJ whole genome shotgun (WGS) entry which is preliminary data.</text>
</comment>
<dbReference type="Pfam" id="PF07690">
    <property type="entry name" value="MFS_1"/>
    <property type="match status" value="1"/>
</dbReference>
<dbReference type="InterPro" id="IPR020846">
    <property type="entry name" value="MFS_dom"/>
</dbReference>
<feature type="transmembrane region" description="Helical" evidence="7">
    <location>
        <begin position="369"/>
        <end position="389"/>
    </location>
</feature>
<gene>
    <name evidence="9" type="ORF">EV653_0523</name>
</gene>
<feature type="transmembrane region" description="Helical" evidence="7">
    <location>
        <begin position="440"/>
        <end position="459"/>
    </location>
</feature>
<dbReference type="GO" id="GO:0005886">
    <property type="term" value="C:plasma membrane"/>
    <property type="evidence" value="ECO:0007669"/>
    <property type="project" value="UniProtKB-SubCell"/>
</dbReference>
<comment type="subcellular location">
    <subcellularLocation>
        <location evidence="1">Cell membrane</location>
        <topology evidence="1">Multi-pass membrane protein</topology>
    </subcellularLocation>
</comment>
<name>A0A4R8CGV2_9ACTN</name>
<dbReference type="PANTHER" id="PTHR42718">
    <property type="entry name" value="MAJOR FACILITATOR SUPERFAMILY MULTIDRUG TRANSPORTER MFSC"/>
    <property type="match status" value="1"/>
</dbReference>
<proteinExistence type="predicted"/>
<accession>A0A4R8CGV2</accession>
<feature type="transmembrane region" description="Helical" evidence="7">
    <location>
        <begin position="51"/>
        <end position="70"/>
    </location>
</feature>
<feature type="transmembrane region" description="Helical" evidence="7">
    <location>
        <begin position="82"/>
        <end position="101"/>
    </location>
</feature>
<sequence>MSTATTAPSTGVRSGAVLALACAAQFVVVLDVAVVNVALPSIRADLGFGTGTLHWVIVAYALILGSFLLLGGRICDVFGRRTALSIGLALFTLSSAAAGLATNAGMLLGARAAQGLGAALIPPAALATIAITFPDPGARGRALGLYGAVTGMSASVGVIAGGVITETLGWRWVFLVNLPIGLVLAVAALALLPRQRQRAGRLSRGVASSVTASAGIFALVLGLSEGSTRSWSGAASIGPLAAAIVLLATFFGLERRDPTPLVPREIRSRPVLSAAATAFFLFGALLAFIFLGSLLMQQLLAYSSATTGLAWLAMTVTSFVAAVLTGTKLLPILGVGRLIVGGLVLLAAAAVLASLVGPDAHYASGLLPALLVAGAAGGFAAPALQIGALTGVPEHAAGVAAGLLETMRDVGGSVGIAFVATALATAAGSGSDLADGFHHAYWIVAGLAVLGAATALATIRPNHPKAT</sequence>
<keyword evidence="2" id="KW-0813">Transport</keyword>
<dbReference type="PRINTS" id="PR01036">
    <property type="entry name" value="TCRTETB"/>
</dbReference>
<dbReference type="PANTHER" id="PTHR42718:SF46">
    <property type="entry name" value="BLR6921 PROTEIN"/>
    <property type="match status" value="1"/>
</dbReference>
<feature type="transmembrane region" description="Helical" evidence="7">
    <location>
        <begin position="410"/>
        <end position="428"/>
    </location>
</feature>
<feature type="transmembrane region" description="Helical" evidence="7">
    <location>
        <begin position="145"/>
        <end position="164"/>
    </location>
</feature>
<dbReference type="Gene3D" id="1.20.1720.10">
    <property type="entry name" value="Multidrug resistance protein D"/>
    <property type="match status" value="1"/>
</dbReference>
<dbReference type="InterPro" id="IPR036259">
    <property type="entry name" value="MFS_trans_sf"/>
</dbReference>
<dbReference type="CDD" id="cd17321">
    <property type="entry name" value="MFS_MMR_MDR_like"/>
    <property type="match status" value="1"/>
</dbReference>
<feature type="transmembrane region" description="Helical" evidence="7">
    <location>
        <begin position="170"/>
        <end position="193"/>
    </location>
</feature>
<reference evidence="9 10" key="1">
    <citation type="submission" date="2019-03" db="EMBL/GenBank/DDBJ databases">
        <title>Genomic Encyclopedia of Type Strains, Phase III (KMG-III): the genomes of soil and plant-associated and newly described type strains.</title>
        <authorList>
            <person name="Whitman W."/>
        </authorList>
    </citation>
    <scope>NUCLEOTIDE SEQUENCE [LARGE SCALE GENOMIC DNA]</scope>
    <source>
        <strain evidence="9 10">VKM Ac-2573</strain>
    </source>
</reference>
<organism evidence="9 10">
    <name type="scientific">Kribbella pratensis</name>
    <dbReference type="NCBI Taxonomy" id="2512112"/>
    <lineage>
        <taxon>Bacteria</taxon>
        <taxon>Bacillati</taxon>
        <taxon>Actinomycetota</taxon>
        <taxon>Actinomycetes</taxon>
        <taxon>Propionibacteriales</taxon>
        <taxon>Kribbellaceae</taxon>
        <taxon>Kribbella</taxon>
    </lineage>
</organism>
<dbReference type="AlphaFoldDB" id="A0A4R8CGV2"/>